<accession>A0ACC2FXL8</accession>
<keyword evidence="2" id="KW-1185">Reference proteome</keyword>
<dbReference type="Proteomes" id="UP001157502">
    <property type="component" value="Chromosome 20"/>
</dbReference>
<gene>
    <name evidence="1" type="ORF">DPEC_G00234470</name>
</gene>
<evidence type="ECO:0000313" key="2">
    <source>
        <dbReference type="Proteomes" id="UP001157502"/>
    </source>
</evidence>
<evidence type="ECO:0000313" key="1">
    <source>
        <dbReference type="EMBL" id="KAJ7996189.1"/>
    </source>
</evidence>
<sequence length="75" mass="8650">MRRWEEDGDMMDVPQTKIPLCRRSYPCACRQTAEEVVMMRRFDIVEESSSPWPSLIIGVPKADSSLWFCINISGP</sequence>
<organism evidence="1 2">
    <name type="scientific">Dallia pectoralis</name>
    <name type="common">Alaska blackfish</name>
    <dbReference type="NCBI Taxonomy" id="75939"/>
    <lineage>
        <taxon>Eukaryota</taxon>
        <taxon>Metazoa</taxon>
        <taxon>Chordata</taxon>
        <taxon>Craniata</taxon>
        <taxon>Vertebrata</taxon>
        <taxon>Euteleostomi</taxon>
        <taxon>Actinopterygii</taxon>
        <taxon>Neopterygii</taxon>
        <taxon>Teleostei</taxon>
        <taxon>Protacanthopterygii</taxon>
        <taxon>Esociformes</taxon>
        <taxon>Umbridae</taxon>
        <taxon>Dallia</taxon>
    </lineage>
</organism>
<reference evidence="1" key="1">
    <citation type="submission" date="2021-05" db="EMBL/GenBank/DDBJ databases">
        <authorList>
            <person name="Pan Q."/>
            <person name="Jouanno E."/>
            <person name="Zahm M."/>
            <person name="Klopp C."/>
            <person name="Cabau C."/>
            <person name="Louis A."/>
            <person name="Berthelot C."/>
            <person name="Parey E."/>
            <person name="Roest Crollius H."/>
            <person name="Montfort J."/>
            <person name="Robinson-Rechavi M."/>
            <person name="Bouchez O."/>
            <person name="Lampietro C."/>
            <person name="Lopez Roques C."/>
            <person name="Donnadieu C."/>
            <person name="Postlethwait J."/>
            <person name="Bobe J."/>
            <person name="Dillon D."/>
            <person name="Chandos A."/>
            <person name="von Hippel F."/>
            <person name="Guiguen Y."/>
        </authorList>
    </citation>
    <scope>NUCLEOTIDE SEQUENCE</scope>
    <source>
        <strain evidence="1">YG-Jan2019</strain>
    </source>
</reference>
<protein>
    <submittedName>
        <fullName evidence="1">Uncharacterized protein</fullName>
    </submittedName>
</protein>
<name>A0ACC2FXL8_DALPE</name>
<dbReference type="EMBL" id="CM055747">
    <property type="protein sequence ID" value="KAJ7996189.1"/>
    <property type="molecule type" value="Genomic_DNA"/>
</dbReference>
<proteinExistence type="predicted"/>
<comment type="caution">
    <text evidence="1">The sequence shown here is derived from an EMBL/GenBank/DDBJ whole genome shotgun (WGS) entry which is preliminary data.</text>
</comment>